<feature type="non-terminal residue" evidence="2">
    <location>
        <position position="1"/>
    </location>
</feature>
<accession>A0A0V1F3N0</accession>
<name>A0A0V1F3N0_TRIPS</name>
<evidence type="ECO:0000259" key="1">
    <source>
        <dbReference type="Pfam" id="PF17921"/>
    </source>
</evidence>
<organism evidence="2 3">
    <name type="scientific">Trichinella pseudospiralis</name>
    <name type="common">Parasitic roundworm</name>
    <dbReference type="NCBI Taxonomy" id="6337"/>
    <lineage>
        <taxon>Eukaryota</taxon>
        <taxon>Metazoa</taxon>
        <taxon>Ecdysozoa</taxon>
        <taxon>Nematoda</taxon>
        <taxon>Enoplea</taxon>
        <taxon>Dorylaimia</taxon>
        <taxon>Trichinellida</taxon>
        <taxon>Trichinellidae</taxon>
        <taxon>Trichinella</taxon>
    </lineage>
</organism>
<keyword evidence="3" id="KW-1185">Reference proteome</keyword>
<dbReference type="AlphaFoldDB" id="A0A0V1F3N0"/>
<feature type="non-terminal residue" evidence="2">
    <location>
        <position position="360"/>
    </location>
</feature>
<dbReference type="Gene3D" id="3.30.420.10">
    <property type="entry name" value="Ribonuclease H-like superfamily/Ribonuclease H"/>
    <property type="match status" value="1"/>
</dbReference>
<sequence length="360" mass="41479">LVDARRPKHPRRRGGSRARMTFYGCRYDDHSSPGRNIHLRSRKTVASGSVVSALHRQCQDPDRIEETFGKSDAARPHPIKSLQEISPFLDEFGILRVGGLPGRANLDGRTKHLILLPHRDWLIELLIRRENLRQLHAGVEQTHAALRERFWILCGQSTVKRVIRGCTICRRVTAPPFQQRMSELPEMRVEPVGLFVNVGVDFAGPLLIRSDGPNRLTQKGYVCVFSCMVVRAIHLELVSDMSIESFFQALRRFIARHGRPVIMQSDNFQTSRKAGRFLQSVFDTLNWEAVQRHLDTERARWQFITERAFWCGGYWERMVRSVKAALRKTVGRSMLNFDELRTVLCEVEARINDLLTELTN</sequence>
<protein>
    <recommendedName>
        <fullName evidence="1">Integrase zinc-binding domain-containing protein</fullName>
    </recommendedName>
</protein>
<feature type="domain" description="Integrase zinc-binding" evidence="1">
    <location>
        <begin position="134"/>
        <end position="173"/>
    </location>
</feature>
<dbReference type="SUPFAM" id="SSF53098">
    <property type="entry name" value="Ribonuclease H-like"/>
    <property type="match status" value="1"/>
</dbReference>
<dbReference type="EMBL" id="JYDT01000427">
    <property type="protein sequence ID" value="KRY80552.1"/>
    <property type="molecule type" value="Genomic_DNA"/>
</dbReference>
<dbReference type="InterPro" id="IPR036397">
    <property type="entry name" value="RNaseH_sf"/>
</dbReference>
<gene>
    <name evidence="2" type="ORF">T4D_8910</name>
</gene>
<dbReference type="Pfam" id="PF17921">
    <property type="entry name" value="Integrase_H2C2"/>
    <property type="match status" value="1"/>
</dbReference>
<dbReference type="InterPro" id="IPR012337">
    <property type="entry name" value="RNaseH-like_sf"/>
</dbReference>
<dbReference type="Proteomes" id="UP000054995">
    <property type="component" value="Unassembled WGS sequence"/>
</dbReference>
<dbReference type="GO" id="GO:0003676">
    <property type="term" value="F:nucleic acid binding"/>
    <property type="evidence" value="ECO:0007669"/>
    <property type="project" value="InterPro"/>
</dbReference>
<proteinExistence type="predicted"/>
<comment type="caution">
    <text evidence="2">The sequence shown here is derived from an EMBL/GenBank/DDBJ whole genome shotgun (WGS) entry which is preliminary data.</text>
</comment>
<dbReference type="OrthoDB" id="5866088at2759"/>
<reference evidence="2 3" key="1">
    <citation type="submission" date="2015-01" db="EMBL/GenBank/DDBJ databases">
        <title>Evolution of Trichinella species and genotypes.</title>
        <authorList>
            <person name="Korhonen P.K."/>
            <person name="Edoardo P."/>
            <person name="Giuseppe L.R."/>
            <person name="Gasser R.B."/>
        </authorList>
    </citation>
    <scope>NUCLEOTIDE SEQUENCE [LARGE SCALE GENOMIC DNA]</scope>
    <source>
        <strain evidence="2">ISS470</strain>
    </source>
</reference>
<dbReference type="InterPro" id="IPR041588">
    <property type="entry name" value="Integrase_H2C2"/>
</dbReference>
<evidence type="ECO:0000313" key="2">
    <source>
        <dbReference type="EMBL" id="KRY80552.1"/>
    </source>
</evidence>
<evidence type="ECO:0000313" key="3">
    <source>
        <dbReference type="Proteomes" id="UP000054995"/>
    </source>
</evidence>
<dbReference type="PANTHER" id="PTHR47331">
    <property type="entry name" value="PHD-TYPE DOMAIN-CONTAINING PROTEIN"/>
    <property type="match status" value="1"/>
</dbReference>